<organism evidence="2 3">
    <name type="scientific">Orbilia ellipsospora</name>
    <dbReference type="NCBI Taxonomy" id="2528407"/>
    <lineage>
        <taxon>Eukaryota</taxon>
        <taxon>Fungi</taxon>
        <taxon>Dikarya</taxon>
        <taxon>Ascomycota</taxon>
        <taxon>Pezizomycotina</taxon>
        <taxon>Orbiliomycetes</taxon>
        <taxon>Orbiliales</taxon>
        <taxon>Orbiliaceae</taxon>
        <taxon>Orbilia</taxon>
    </lineage>
</organism>
<accession>A0AAV9XPV0</accession>
<name>A0AAV9XPV0_9PEZI</name>
<protein>
    <submittedName>
        <fullName evidence="2">Uncharacterized protein</fullName>
    </submittedName>
</protein>
<evidence type="ECO:0000313" key="2">
    <source>
        <dbReference type="EMBL" id="KAK6544142.1"/>
    </source>
</evidence>
<dbReference type="EMBL" id="JAVHJO010000001">
    <property type="protein sequence ID" value="KAK6544142.1"/>
    <property type="molecule type" value="Genomic_DNA"/>
</dbReference>
<evidence type="ECO:0000256" key="1">
    <source>
        <dbReference type="SAM" id="MobiDB-lite"/>
    </source>
</evidence>
<keyword evidence="3" id="KW-1185">Reference proteome</keyword>
<sequence length="159" mass="17879">MKSIILDIFNRIHSQGSFALFPETRERSIWVLFSIGVISLGIMMKTASYLTGSKITDSTSPTPFILRPPTPPSSRSHRRHPQLFLAEPEQGPYFIRVTSISNLLQYLPHIDIQGSIGWSYHADMVLRLDDLRNGMDAGAGRGRAEVWWDGRDGVGLVRL</sequence>
<dbReference type="AlphaFoldDB" id="A0AAV9XPV0"/>
<evidence type="ECO:0000313" key="3">
    <source>
        <dbReference type="Proteomes" id="UP001365542"/>
    </source>
</evidence>
<comment type="caution">
    <text evidence="2">The sequence shown here is derived from an EMBL/GenBank/DDBJ whole genome shotgun (WGS) entry which is preliminary data.</text>
</comment>
<proteinExistence type="predicted"/>
<gene>
    <name evidence="2" type="ORF">TWF694_000849</name>
</gene>
<feature type="region of interest" description="Disordered" evidence="1">
    <location>
        <begin position="60"/>
        <end position="79"/>
    </location>
</feature>
<dbReference type="Proteomes" id="UP001365542">
    <property type="component" value="Unassembled WGS sequence"/>
</dbReference>
<reference evidence="2 3" key="1">
    <citation type="submission" date="2019-10" db="EMBL/GenBank/DDBJ databases">
        <authorList>
            <person name="Palmer J.M."/>
        </authorList>
    </citation>
    <scope>NUCLEOTIDE SEQUENCE [LARGE SCALE GENOMIC DNA]</scope>
    <source>
        <strain evidence="2 3">TWF694</strain>
    </source>
</reference>